<dbReference type="CDD" id="cd00531">
    <property type="entry name" value="NTF2_like"/>
    <property type="match status" value="1"/>
</dbReference>
<dbReference type="InterPro" id="IPR037401">
    <property type="entry name" value="SnoaL-like"/>
</dbReference>
<gene>
    <name evidence="2" type="ORF">UFOPK1722_01543</name>
</gene>
<reference evidence="2" key="1">
    <citation type="submission" date="2020-05" db="EMBL/GenBank/DDBJ databases">
        <authorList>
            <person name="Chiriac C."/>
            <person name="Salcher M."/>
            <person name="Ghai R."/>
            <person name="Kavagutti S V."/>
        </authorList>
    </citation>
    <scope>NUCLEOTIDE SEQUENCE</scope>
</reference>
<accession>A0A6J6FQD0</accession>
<dbReference type="Gene3D" id="3.10.450.50">
    <property type="match status" value="1"/>
</dbReference>
<dbReference type="SUPFAM" id="SSF54427">
    <property type="entry name" value="NTF2-like"/>
    <property type="match status" value="1"/>
</dbReference>
<dbReference type="EMBL" id="CAEZTS010000161">
    <property type="protein sequence ID" value="CAB4589153.1"/>
    <property type="molecule type" value="Genomic_DNA"/>
</dbReference>
<proteinExistence type="predicted"/>
<dbReference type="Pfam" id="PF13577">
    <property type="entry name" value="SnoaL_4"/>
    <property type="match status" value="1"/>
</dbReference>
<evidence type="ECO:0000313" key="2">
    <source>
        <dbReference type="EMBL" id="CAB4589153.1"/>
    </source>
</evidence>
<organism evidence="2">
    <name type="scientific">freshwater metagenome</name>
    <dbReference type="NCBI Taxonomy" id="449393"/>
    <lineage>
        <taxon>unclassified sequences</taxon>
        <taxon>metagenomes</taxon>
        <taxon>ecological metagenomes</taxon>
    </lineage>
</organism>
<name>A0A6J6FQD0_9ZZZZ</name>
<dbReference type="InterPro" id="IPR032710">
    <property type="entry name" value="NTF2-like_dom_sf"/>
</dbReference>
<evidence type="ECO:0000259" key="1">
    <source>
        <dbReference type="Pfam" id="PF13577"/>
    </source>
</evidence>
<sequence>MTTESAARGPLDPAEASRAVLAIQRCLLDYCRGVDRCDADLLASVYHPDATDDHGSFVGLGVDFARSVTAHLRRRTLSTTHFCSPPHIVFTSERTADVETQVLAWHRCRDDDGEYLEKFGGRYFDRFERRGDDWRIAHRALTHDWDTIERITNAFASGTFVPSPRTTPGS</sequence>
<feature type="domain" description="SnoaL-like" evidence="1">
    <location>
        <begin position="18"/>
        <end position="139"/>
    </location>
</feature>
<protein>
    <submittedName>
        <fullName evidence="2">Unannotated protein</fullName>
    </submittedName>
</protein>
<dbReference type="AlphaFoldDB" id="A0A6J6FQD0"/>